<evidence type="ECO:0000313" key="2">
    <source>
        <dbReference type="Proteomes" id="UP001054945"/>
    </source>
</evidence>
<accession>A0AAV4UV73</accession>
<sequence>MIFVGSVLPGLQLTAPWMPRAAFEVGGPIWKALTSVQGRYYALQANTPIITLLTPIPVFPLQESNRRILKPTAPKVLLKYHTTAVTPPNTSALGTLLWGILDELLHFSRLKA</sequence>
<comment type="caution">
    <text evidence="1">The sequence shown here is derived from an EMBL/GenBank/DDBJ whole genome shotgun (WGS) entry which is preliminary data.</text>
</comment>
<evidence type="ECO:0000313" key="1">
    <source>
        <dbReference type="EMBL" id="GIY61565.1"/>
    </source>
</evidence>
<dbReference type="EMBL" id="BPLR01013484">
    <property type="protein sequence ID" value="GIY61565.1"/>
    <property type="molecule type" value="Genomic_DNA"/>
</dbReference>
<dbReference type="Proteomes" id="UP001054945">
    <property type="component" value="Unassembled WGS sequence"/>
</dbReference>
<gene>
    <name evidence="1" type="ORF">CEXT_11881</name>
</gene>
<name>A0AAV4UV73_CAEEX</name>
<keyword evidence="2" id="KW-1185">Reference proteome</keyword>
<proteinExistence type="predicted"/>
<organism evidence="1 2">
    <name type="scientific">Caerostris extrusa</name>
    <name type="common">Bark spider</name>
    <name type="synonym">Caerostris bankana</name>
    <dbReference type="NCBI Taxonomy" id="172846"/>
    <lineage>
        <taxon>Eukaryota</taxon>
        <taxon>Metazoa</taxon>
        <taxon>Ecdysozoa</taxon>
        <taxon>Arthropoda</taxon>
        <taxon>Chelicerata</taxon>
        <taxon>Arachnida</taxon>
        <taxon>Araneae</taxon>
        <taxon>Araneomorphae</taxon>
        <taxon>Entelegynae</taxon>
        <taxon>Araneoidea</taxon>
        <taxon>Araneidae</taxon>
        <taxon>Caerostris</taxon>
    </lineage>
</organism>
<protein>
    <submittedName>
        <fullName evidence="1">Uncharacterized protein</fullName>
    </submittedName>
</protein>
<dbReference type="AlphaFoldDB" id="A0AAV4UV73"/>
<reference evidence="1 2" key="1">
    <citation type="submission" date="2021-06" db="EMBL/GenBank/DDBJ databases">
        <title>Caerostris extrusa draft genome.</title>
        <authorList>
            <person name="Kono N."/>
            <person name="Arakawa K."/>
        </authorList>
    </citation>
    <scope>NUCLEOTIDE SEQUENCE [LARGE SCALE GENOMIC DNA]</scope>
</reference>